<name>A0A7K0E2U8_9NOCA</name>
<gene>
    <name evidence="1" type="ORF">NRB56_70830</name>
</gene>
<accession>A0A7K0E2U8</accession>
<reference evidence="1 2" key="1">
    <citation type="submission" date="2019-10" db="EMBL/GenBank/DDBJ databases">
        <title>Nocardia macrotermitis sp. nov. and Nocardia aurantia sp. nov., isolated from the gut of fungus growing-termite Macrotermes natalensis.</title>
        <authorList>
            <person name="Benndorf R."/>
            <person name="Schwitalla J."/>
            <person name="Martin K."/>
            <person name="De Beer W."/>
            <person name="Kaster A.-K."/>
            <person name="Vollmers J."/>
            <person name="Poulsen M."/>
            <person name="Beemelmanns C."/>
        </authorList>
    </citation>
    <scope>NUCLEOTIDE SEQUENCE [LARGE SCALE GENOMIC DNA]</scope>
    <source>
        <strain evidence="1 2">RB56</strain>
    </source>
</reference>
<dbReference type="AlphaFoldDB" id="A0A7K0E2U8"/>
<organism evidence="1 2">
    <name type="scientific">Nocardia aurantia</name>
    <dbReference type="NCBI Taxonomy" id="2585199"/>
    <lineage>
        <taxon>Bacteria</taxon>
        <taxon>Bacillati</taxon>
        <taxon>Actinomycetota</taxon>
        <taxon>Actinomycetes</taxon>
        <taxon>Mycobacteriales</taxon>
        <taxon>Nocardiaceae</taxon>
        <taxon>Nocardia</taxon>
    </lineage>
</organism>
<comment type="caution">
    <text evidence="1">The sequence shown here is derived from an EMBL/GenBank/DDBJ whole genome shotgun (WGS) entry which is preliminary data.</text>
</comment>
<proteinExistence type="predicted"/>
<keyword evidence="2" id="KW-1185">Reference proteome</keyword>
<evidence type="ECO:0000313" key="2">
    <source>
        <dbReference type="Proteomes" id="UP000431401"/>
    </source>
</evidence>
<evidence type="ECO:0000313" key="1">
    <source>
        <dbReference type="EMBL" id="MQY31474.1"/>
    </source>
</evidence>
<dbReference type="EMBL" id="WEGI01000019">
    <property type="protein sequence ID" value="MQY31474.1"/>
    <property type="molecule type" value="Genomic_DNA"/>
</dbReference>
<dbReference type="RefSeq" id="WP_153348701.1">
    <property type="nucleotide sequence ID" value="NZ_WEGI01000019.1"/>
</dbReference>
<dbReference type="OrthoDB" id="4378470at2"/>
<sequence length="168" mass="17958">MIFLLILLALVVIVGGVIAVLAVVTAGQRRSMAEENEVIPGTPTRAPTAWARSHDVEAKLHRRLRDAMTALHAVAAYDTAASLSMRSGLEQSALAVDHHLVAVAALPRPHRERQLPEVTLAVETIEAGVADYTTATTKPDLSALEADLTAVQSRLDAVTQIRRTLDAS</sequence>
<dbReference type="Proteomes" id="UP000431401">
    <property type="component" value="Unassembled WGS sequence"/>
</dbReference>
<protein>
    <submittedName>
        <fullName evidence="1">Uncharacterized protein</fullName>
    </submittedName>
</protein>